<evidence type="ECO:0000313" key="2">
    <source>
        <dbReference type="Proteomes" id="UP000034881"/>
    </source>
</evidence>
<dbReference type="AlphaFoldDB" id="A0A0G0TTQ9"/>
<accession>A0A0G0TTQ9</accession>
<proteinExistence type="predicted"/>
<sequence>MDQIQNLLSEADKQNLIARLGLTNATEDQKQQAVNEVVQNIYTRIAGALVEEDVKTLEKLNEGGINNEAIKYFLLSRIPNLGKIVAEELTSP</sequence>
<name>A0A0G0TTQ9_9BACT</name>
<evidence type="ECO:0000313" key="1">
    <source>
        <dbReference type="EMBL" id="KKR41272.1"/>
    </source>
</evidence>
<comment type="caution">
    <text evidence="1">The sequence shown here is derived from an EMBL/GenBank/DDBJ whole genome shotgun (WGS) entry which is preliminary data.</text>
</comment>
<dbReference type="EMBL" id="LBYB01000015">
    <property type="protein sequence ID" value="KKR41272.1"/>
    <property type="molecule type" value="Genomic_DNA"/>
</dbReference>
<protein>
    <submittedName>
        <fullName evidence="1">Uncharacterized protein</fullName>
    </submittedName>
</protein>
<gene>
    <name evidence="1" type="ORF">UT77_C0015G0014</name>
</gene>
<reference evidence="1 2" key="1">
    <citation type="journal article" date="2015" name="Nature">
        <title>rRNA introns, odd ribosomes, and small enigmatic genomes across a large radiation of phyla.</title>
        <authorList>
            <person name="Brown C.T."/>
            <person name="Hug L.A."/>
            <person name="Thomas B.C."/>
            <person name="Sharon I."/>
            <person name="Castelle C.J."/>
            <person name="Singh A."/>
            <person name="Wilkins M.J."/>
            <person name="Williams K.H."/>
            <person name="Banfield J.F."/>
        </authorList>
    </citation>
    <scope>NUCLEOTIDE SEQUENCE [LARGE SCALE GENOMIC DNA]</scope>
</reference>
<organism evidence="1 2">
    <name type="scientific">Candidatus Daviesbacteria bacterium GW2011_GWC2_40_12</name>
    <dbReference type="NCBI Taxonomy" id="1618431"/>
    <lineage>
        <taxon>Bacteria</taxon>
        <taxon>Candidatus Daviesiibacteriota</taxon>
    </lineage>
</organism>
<dbReference type="Proteomes" id="UP000034881">
    <property type="component" value="Unassembled WGS sequence"/>
</dbReference>